<dbReference type="EC" id="5.1.3.8" evidence="3"/>
<proteinExistence type="inferred from homology"/>
<name>A0ABN9LAN8_9NEOB</name>
<comment type="similarity">
    <text evidence="2">Belongs to the N-acylglucosamine 2-epimerase family.</text>
</comment>
<evidence type="ECO:0000256" key="10">
    <source>
        <dbReference type="ARBA" id="ARBA00046544"/>
    </source>
</evidence>
<evidence type="ECO:0000256" key="5">
    <source>
        <dbReference type="ARBA" id="ARBA00023235"/>
    </source>
</evidence>
<comment type="subunit">
    <text evidence="10">Homodimer. Forms a heterodimer with renin and inhibits its activity.</text>
</comment>
<evidence type="ECO:0000256" key="1">
    <source>
        <dbReference type="ARBA" id="ARBA00004878"/>
    </source>
</evidence>
<keyword evidence="14" id="KW-1185">Reference proteome</keyword>
<organism evidence="13 14">
    <name type="scientific">Ranitomeya imitator</name>
    <name type="common">mimic poison frog</name>
    <dbReference type="NCBI Taxonomy" id="111125"/>
    <lineage>
        <taxon>Eukaryota</taxon>
        <taxon>Metazoa</taxon>
        <taxon>Chordata</taxon>
        <taxon>Craniata</taxon>
        <taxon>Vertebrata</taxon>
        <taxon>Euteleostomi</taxon>
        <taxon>Amphibia</taxon>
        <taxon>Batrachia</taxon>
        <taxon>Anura</taxon>
        <taxon>Neobatrachia</taxon>
        <taxon>Hyloidea</taxon>
        <taxon>Dendrobatidae</taxon>
        <taxon>Dendrobatinae</taxon>
        <taxon>Ranitomeya</taxon>
    </lineage>
</organism>
<comment type="caution">
    <text evidence="13">The sequence shown here is derived from an EMBL/GenBank/DDBJ whole genome shotgun (WGS) entry which is preliminary data.</text>
</comment>
<dbReference type="EMBL" id="CAUEEQ010011450">
    <property type="protein sequence ID" value="CAJ0935660.1"/>
    <property type="molecule type" value="Genomic_DNA"/>
</dbReference>
<dbReference type="Gene3D" id="3.30.420.10">
    <property type="entry name" value="Ribonuclease H-like superfamily/Ribonuclease H"/>
    <property type="match status" value="1"/>
</dbReference>
<evidence type="ECO:0000256" key="3">
    <source>
        <dbReference type="ARBA" id="ARBA00013176"/>
    </source>
</evidence>
<comment type="catalytic activity">
    <reaction evidence="9">
        <text>an N-acyl-D-glucosamine = an N-acyl-D-mannosamine</text>
        <dbReference type="Rhea" id="RHEA:19033"/>
        <dbReference type="ChEBI" id="CHEBI:16062"/>
        <dbReference type="ChEBI" id="CHEBI:17274"/>
        <dbReference type="EC" id="5.1.3.8"/>
    </reaction>
    <physiologicalReaction direction="left-to-right" evidence="9">
        <dbReference type="Rhea" id="RHEA:19034"/>
    </physiologicalReaction>
    <physiologicalReaction direction="right-to-left" evidence="9">
        <dbReference type="Rhea" id="RHEA:19035"/>
    </physiologicalReaction>
</comment>
<dbReference type="Pfam" id="PF07221">
    <property type="entry name" value="GlcNAc_2-epim"/>
    <property type="match status" value="1"/>
</dbReference>
<keyword evidence="5" id="KW-0413">Isomerase</keyword>
<dbReference type="Proteomes" id="UP001176940">
    <property type="component" value="Unassembled WGS sequence"/>
</dbReference>
<evidence type="ECO:0000259" key="12">
    <source>
        <dbReference type="Pfam" id="PF13358"/>
    </source>
</evidence>
<evidence type="ECO:0000256" key="7">
    <source>
        <dbReference type="ARBA" id="ARBA00031909"/>
    </source>
</evidence>
<dbReference type="InterPro" id="IPR036397">
    <property type="entry name" value="RNaseH_sf"/>
</dbReference>
<dbReference type="PANTHER" id="PTHR15108">
    <property type="entry name" value="N-ACYLGLUCOSAMINE-2-EPIMERASE"/>
    <property type="match status" value="1"/>
</dbReference>
<dbReference type="InterPro" id="IPR012341">
    <property type="entry name" value="6hp_glycosidase-like_sf"/>
</dbReference>
<evidence type="ECO:0000313" key="14">
    <source>
        <dbReference type="Proteomes" id="UP001176940"/>
    </source>
</evidence>
<evidence type="ECO:0000313" key="13">
    <source>
        <dbReference type="EMBL" id="CAJ0935660.1"/>
    </source>
</evidence>
<dbReference type="SUPFAM" id="SSF48208">
    <property type="entry name" value="Six-hairpin glycosidases"/>
    <property type="match status" value="1"/>
</dbReference>
<dbReference type="InterPro" id="IPR008928">
    <property type="entry name" value="6-hairpin_glycosidase_sf"/>
</dbReference>
<dbReference type="Gene3D" id="1.50.10.10">
    <property type="match status" value="1"/>
</dbReference>
<feature type="region of interest" description="Disordered" evidence="11">
    <location>
        <begin position="261"/>
        <end position="282"/>
    </location>
</feature>
<gene>
    <name evidence="13" type="ORF">RIMI_LOCUS6390783</name>
</gene>
<evidence type="ECO:0000256" key="6">
    <source>
        <dbReference type="ARBA" id="ARBA00031608"/>
    </source>
</evidence>
<evidence type="ECO:0000256" key="9">
    <source>
        <dbReference type="ARBA" id="ARBA00034243"/>
    </source>
</evidence>
<feature type="domain" description="Tc1-like transposase DDE" evidence="12">
    <location>
        <begin position="25"/>
        <end position="74"/>
    </location>
</feature>
<sequence>MTESGDAVESDLLPATSFSMTGFTDNARPHVAGVCQQFLQDEGIEAIDWPAHSPDLNPIEHNWDIMSRTIHQHHVAPQTVQKLVDALVQVWEEIPQETICPLIRSMPRFFKVATFCFDDCFADSWHSLDELQESHPLTVFQDFQGAFKMKMATRVTTCDKANVITQLSGDLGTGAPFLVLTLGGALARSAPRDTSDVKDPGRSAPALSPNFAQYDIASQHISIYFYDSAFTVFQCMNHMTGSQLTAAVVLITDFLPRLQRSQQTEQRESGKSSSMGEKSRLQRWRERISTELDRVMEFWTQHSEDKEFGGFFTCLGQEGAVYDPLKYIWLQGRQVWMYCRLYRKVPRFHREELLNSAIAGGEFLIAHARPSSDSLKCAFVVTRDGRAVKIQRTIFSECFYIMAMDELWRITQKRSIREARMMMDQIVHWVRIDPSNLGRPSCLELNQ</sequence>
<evidence type="ECO:0000256" key="2">
    <source>
        <dbReference type="ARBA" id="ARBA00008558"/>
    </source>
</evidence>
<evidence type="ECO:0000256" key="4">
    <source>
        <dbReference type="ARBA" id="ARBA00014959"/>
    </source>
</evidence>
<protein>
    <recommendedName>
        <fullName evidence="4">N-acylglucosamine 2-epimerase</fullName>
        <ecNumber evidence="3">5.1.3.8</ecNumber>
    </recommendedName>
    <alternativeName>
        <fullName evidence="8">GlcNAc 2-epimerase</fullName>
    </alternativeName>
    <alternativeName>
        <fullName evidence="6">N-acetyl-D-glucosamine 2-epimerase</fullName>
    </alternativeName>
    <alternativeName>
        <fullName evidence="7">Renin-binding protein</fullName>
    </alternativeName>
</protein>
<accession>A0ABN9LAN8</accession>
<dbReference type="InterPro" id="IPR038717">
    <property type="entry name" value="Tc1-like_DDE_dom"/>
</dbReference>
<evidence type="ECO:0000256" key="8">
    <source>
        <dbReference type="ARBA" id="ARBA00033215"/>
    </source>
</evidence>
<reference evidence="13" key="1">
    <citation type="submission" date="2023-07" db="EMBL/GenBank/DDBJ databases">
        <authorList>
            <person name="Stuckert A."/>
        </authorList>
    </citation>
    <scope>NUCLEOTIDE SEQUENCE</scope>
</reference>
<dbReference type="Pfam" id="PF13358">
    <property type="entry name" value="DDE_3"/>
    <property type="match status" value="1"/>
</dbReference>
<dbReference type="InterPro" id="IPR010819">
    <property type="entry name" value="AGE/CE"/>
</dbReference>
<comment type="pathway">
    <text evidence="1">Amino-sugar metabolism; N-acetylneuraminate degradation.</text>
</comment>
<evidence type="ECO:0000256" key="11">
    <source>
        <dbReference type="SAM" id="MobiDB-lite"/>
    </source>
</evidence>